<gene>
    <name evidence="1" type="ORF">TQ37_06145</name>
</gene>
<proteinExistence type="predicted"/>
<dbReference type="AlphaFoldDB" id="A0A0G8AUH8"/>
<name>A0A0G8AUH8_9SYNE</name>
<evidence type="ECO:0000313" key="2">
    <source>
        <dbReference type="Proteomes" id="UP000035037"/>
    </source>
</evidence>
<accession>A0A0G8AUH8</accession>
<reference evidence="1 2" key="1">
    <citation type="submission" date="2015-02" db="EMBL/GenBank/DDBJ databases">
        <authorList>
            <person name="Slaby B."/>
            <person name="Hentschel U."/>
        </authorList>
    </citation>
    <scope>NUCLEOTIDE SEQUENCE [LARGE SCALE GENOMIC DNA]</scope>
    <source>
        <strain evidence="1">15L</strain>
    </source>
</reference>
<protein>
    <submittedName>
        <fullName evidence="1">Uncharacterized protein</fullName>
    </submittedName>
</protein>
<dbReference type="EMBL" id="JYFQ01000122">
    <property type="protein sequence ID" value="KKZ12002.1"/>
    <property type="molecule type" value="Genomic_DNA"/>
</dbReference>
<evidence type="ECO:0000313" key="1">
    <source>
        <dbReference type="EMBL" id="KKZ12002.1"/>
    </source>
</evidence>
<organism evidence="1 2">
    <name type="scientific">Candidatus Synechococcus spongiarum 15L</name>
    <dbReference type="NCBI Taxonomy" id="1608419"/>
    <lineage>
        <taxon>Bacteria</taxon>
        <taxon>Bacillati</taxon>
        <taxon>Cyanobacteriota</taxon>
        <taxon>Cyanophyceae</taxon>
        <taxon>Synechococcales</taxon>
        <taxon>Synechococcaceae</taxon>
        <taxon>Synechococcus</taxon>
    </lineage>
</organism>
<comment type="caution">
    <text evidence="1">The sequence shown here is derived from an EMBL/GenBank/DDBJ whole genome shotgun (WGS) entry which is preliminary data.</text>
</comment>
<reference evidence="1 2" key="2">
    <citation type="submission" date="2015-05" db="EMBL/GenBank/DDBJ databases">
        <title>Lifestyle Evolution in Cyanobacterial Symbionts of Sponges.</title>
        <authorList>
            <person name="Burgsdorf I."/>
            <person name="Slaby B.M."/>
            <person name="Handley K.M."/>
            <person name="Haber M."/>
            <person name="Blom J."/>
            <person name="Marshall C.W."/>
            <person name="Gilbert J.A."/>
            <person name="Hentschel U."/>
            <person name="Steindler L."/>
        </authorList>
    </citation>
    <scope>NUCLEOTIDE SEQUENCE [LARGE SCALE GENOMIC DNA]</scope>
    <source>
        <strain evidence="1">15L</strain>
    </source>
</reference>
<dbReference type="Proteomes" id="UP000035037">
    <property type="component" value="Unassembled WGS sequence"/>
</dbReference>
<sequence length="75" mass="8639">MSRCLTISSEDIIAEDFTVALLKSSTTELLFSPRFKVAAISECDNLETNIYVQIFKHPRQFLTGFEAFFVRLLQF</sequence>